<sequence length="252" mass="28201">MFGWSLSAFSLPDTPPGKITTIVIDAGHGGKDPGTMGTFTKEKDIAFNIAIQLGNLIRTHYPDINVVQTRYDKDKFVSLYDRAKIANRLNADLFISIHCNASSNSKAQGTETYIMGLGASEDNMEVAKRENSVIFQERNYQKVYGGFDPNSPMTHILLANYQHAYQESSLLMAEKIEEQFASKQHRISRGVKQNTFIVLAKTSMPSVLVEVGFLSNEEDEAYLSSDLGQGYTVAALYRAFRDYKKSIEENLE</sequence>
<dbReference type="Gene3D" id="3.40.630.40">
    <property type="entry name" value="Zn-dependent exopeptidases"/>
    <property type="match status" value="1"/>
</dbReference>
<evidence type="ECO:0000259" key="4">
    <source>
        <dbReference type="SMART" id="SM00646"/>
    </source>
</evidence>
<comment type="caution">
    <text evidence="5">The sequence shown here is derived from an EMBL/GenBank/DDBJ whole genome shotgun (WGS) entry which is preliminary data.</text>
</comment>
<keyword evidence="3 5" id="KW-0378">Hydrolase</keyword>
<evidence type="ECO:0000256" key="2">
    <source>
        <dbReference type="ARBA" id="ARBA00011901"/>
    </source>
</evidence>
<evidence type="ECO:0000313" key="5">
    <source>
        <dbReference type="EMBL" id="MEN7549227.1"/>
    </source>
</evidence>
<dbReference type="SMART" id="SM00646">
    <property type="entry name" value="Ami_3"/>
    <property type="match status" value="1"/>
</dbReference>
<evidence type="ECO:0000256" key="3">
    <source>
        <dbReference type="ARBA" id="ARBA00022801"/>
    </source>
</evidence>
<keyword evidence="6" id="KW-1185">Reference proteome</keyword>
<comment type="catalytic activity">
    <reaction evidence="1">
        <text>Hydrolyzes the link between N-acetylmuramoyl residues and L-amino acid residues in certain cell-wall glycopeptides.</text>
        <dbReference type="EC" id="3.5.1.28"/>
    </reaction>
</comment>
<dbReference type="Proteomes" id="UP001403385">
    <property type="component" value="Unassembled WGS sequence"/>
</dbReference>
<dbReference type="AlphaFoldDB" id="A0AAW9RZL1"/>
<dbReference type="InterPro" id="IPR002508">
    <property type="entry name" value="MurNAc-LAA_cat"/>
</dbReference>
<reference evidence="5 6" key="1">
    <citation type="submission" date="2024-04" db="EMBL/GenBank/DDBJ databases">
        <title>Novel genus in family Flammeovirgaceae.</title>
        <authorList>
            <person name="Nguyen T.H."/>
            <person name="Vuong T.Q."/>
            <person name="Le H."/>
            <person name="Kim S.-G."/>
        </authorList>
    </citation>
    <scope>NUCLEOTIDE SEQUENCE [LARGE SCALE GENOMIC DNA]</scope>
    <source>
        <strain evidence="5 6">JCM 23209</strain>
    </source>
</reference>
<dbReference type="PANTHER" id="PTHR30404">
    <property type="entry name" value="N-ACETYLMURAMOYL-L-ALANINE AMIDASE"/>
    <property type="match status" value="1"/>
</dbReference>
<evidence type="ECO:0000313" key="6">
    <source>
        <dbReference type="Proteomes" id="UP001403385"/>
    </source>
</evidence>
<dbReference type="CDD" id="cd02696">
    <property type="entry name" value="MurNAc-LAA"/>
    <property type="match status" value="1"/>
</dbReference>
<dbReference type="RefSeq" id="WP_346822004.1">
    <property type="nucleotide sequence ID" value="NZ_JBDKWZ010000008.1"/>
</dbReference>
<dbReference type="Pfam" id="PF01520">
    <property type="entry name" value="Amidase_3"/>
    <property type="match status" value="1"/>
</dbReference>
<dbReference type="GO" id="GO:0030288">
    <property type="term" value="C:outer membrane-bounded periplasmic space"/>
    <property type="evidence" value="ECO:0007669"/>
    <property type="project" value="TreeGrafter"/>
</dbReference>
<name>A0AAW9RZL1_9BACT</name>
<dbReference type="EMBL" id="JBDKWZ010000008">
    <property type="protein sequence ID" value="MEN7549227.1"/>
    <property type="molecule type" value="Genomic_DNA"/>
</dbReference>
<accession>A0AAW9RZL1</accession>
<dbReference type="InterPro" id="IPR050695">
    <property type="entry name" value="N-acetylmuramoyl_amidase_3"/>
</dbReference>
<dbReference type="PANTHER" id="PTHR30404:SF0">
    <property type="entry name" value="N-ACETYLMURAMOYL-L-ALANINE AMIDASE AMIC"/>
    <property type="match status" value="1"/>
</dbReference>
<dbReference type="EC" id="3.5.1.28" evidence="2"/>
<protein>
    <recommendedName>
        <fullName evidence="2">N-acetylmuramoyl-L-alanine amidase</fullName>
        <ecNumber evidence="2">3.5.1.28</ecNumber>
    </recommendedName>
</protein>
<dbReference type="GO" id="GO:0008745">
    <property type="term" value="F:N-acetylmuramoyl-L-alanine amidase activity"/>
    <property type="evidence" value="ECO:0007669"/>
    <property type="project" value="UniProtKB-EC"/>
</dbReference>
<evidence type="ECO:0000256" key="1">
    <source>
        <dbReference type="ARBA" id="ARBA00001561"/>
    </source>
</evidence>
<dbReference type="SUPFAM" id="SSF53187">
    <property type="entry name" value="Zn-dependent exopeptidases"/>
    <property type="match status" value="1"/>
</dbReference>
<gene>
    <name evidence="5" type="ORF">AAG747_14985</name>
</gene>
<proteinExistence type="predicted"/>
<dbReference type="FunFam" id="3.40.630.40:FF:000005">
    <property type="entry name" value="N-acetylmuramoyl-L-alanine amidase (AmiA)"/>
    <property type="match status" value="1"/>
</dbReference>
<organism evidence="5 6">
    <name type="scientific">Rapidithrix thailandica</name>
    <dbReference type="NCBI Taxonomy" id="413964"/>
    <lineage>
        <taxon>Bacteria</taxon>
        <taxon>Pseudomonadati</taxon>
        <taxon>Bacteroidota</taxon>
        <taxon>Cytophagia</taxon>
        <taxon>Cytophagales</taxon>
        <taxon>Flammeovirgaceae</taxon>
        <taxon>Rapidithrix</taxon>
    </lineage>
</organism>
<dbReference type="GO" id="GO:0009253">
    <property type="term" value="P:peptidoglycan catabolic process"/>
    <property type="evidence" value="ECO:0007669"/>
    <property type="project" value="InterPro"/>
</dbReference>
<feature type="domain" description="MurNAc-LAA" evidence="4">
    <location>
        <begin position="83"/>
        <end position="241"/>
    </location>
</feature>